<evidence type="ECO:0000313" key="2">
    <source>
        <dbReference type="EMBL" id="KHN09911.1"/>
    </source>
</evidence>
<name>A0A0B2PKK4_GLYSO</name>
<proteinExistence type="predicted"/>
<accession>A0A0B2PKK4</accession>
<dbReference type="EMBL" id="QZWG01000004">
    <property type="protein sequence ID" value="RZC16659.1"/>
    <property type="molecule type" value="Genomic_DNA"/>
</dbReference>
<dbReference type="Proteomes" id="UP000053555">
    <property type="component" value="Unassembled WGS sequence"/>
</dbReference>
<dbReference type="AlphaFoldDB" id="A0A0B2PKK4"/>
<keyword evidence="4" id="KW-1185">Reference proteome</keyword>
<dbReference type="EMBL" id="KN664993">
    <property type="protein sequence ID" value="KHN09911.1"/>
    <property type="molecule type" value="Genomic_DNA"/>
</dbReference>
<protein>
    <submittedName>
        <fullName evidence="2">Uncharacterized protein</fullName>
    </submittedName>
</protein>
<reference evidence="2" key="1">
    <citation type="submission" date="2014-07" db="EMBL/GenBank/DDBJ databases">
        <title>Identification of a novel salt tolerance gene in wild soybean by whole-genome sequencing.</title>
        <authorList>
            <person name="Lam H.-M."/>
            <person name="Qi X."/>
            <person name="Li M.-W."/>
            <person name="Liu X."/>
            <person name="Xie M."/>
            <person name="Ni M."/>
            <person name="Xu X."/>
        </authorList>
    </citation>
    <scope>NUCLEOTIDE SEQUENCE [LARGE SCALE GENOMIC DNA]</scope>
    <source>
        <tissue evidence="2">Root</tissue>
    </source>
</reference>
<keyword evidence="1" id="KW-1133">Transmembrane helix</keyword>
<reference evidence="3 4" key="2">
    <citation type="submission" date="2018-09" db="EMBL/GenBank/DDBJ databases">
        <title>A high-quality reference genome of wild soybean provides a powerful tool to mine soybean genomes.</title>
        <authorList>
            <person name="Xie M."/>
            <person name="Chung C.Y.L."/>
            <person name="Li M.-W."/>
            <person name="Wong F.-L."/>
            <person name="Chan T.-F."/>
            <person name="Lam H.-M."/>
        </authorList>
    </citation>
    <scope>NUCLEOTIDE SEQUENCE [LARGE SCALE GENOMIC DNA]</scope>
    <source>
        <strain evidence="4">cv. W05</strain>
        <tissue evidence="3">Hypocotyl of etiolated seedlings</tissue>
    </source>
</reference>
<evidence type="ECO:0000313" key="4">
    <source>
        <dbReference type="Proteomes" id="UP000289340"/>
    </source>
</evidence>
<sequence>MISRSGYAYTLLCLLCSNLLLIKVYEKAGKRGSLVQVWKVIQNFRLKVLYNSFGTLNNSLKDWVK</sequence>
<evidence type="ECO:0000256" key="1">
    <source>
        <dbReference type="SAM" id="Phobius"/>
    </source>
</evidence>
<gene>
    <name evidence="3" type="ORF">D0Y65_009809</name>
    <name evidence="2" type="ORF">glysoja_042514</name>
</gene>
<keyword evidence="1" id="KW-0472">Membrane</keyword>
<dbReference type="Proteomes" id="UP000289340">
    <property type="component" value="Chromosome 4"/>
</dbReference>
<feature type="transmembrane region" description="Helical" evidence="1">
    <location>
        <begin position="6"/>
        <end position="25"/>
    </location>
</feature>
<keyword evidence="1" id="KW-0812">Transmembrane</keyword>
<organism evidence="2">
    <name type="scientific">Glycine soja</name>
    <name type="common">Wild soybean</name>
    <dbReference type="NCBI Taxonomy" id="3848"/>
    <lineage>
        <taxon>Eukaryota</taxon>
        <taxon>Viridiplantae</taxon>
        <taxon>Streptophyta</taxon>
        <taxon>Embryophyta</taxon>
        <taxon>Tracheophyta</taxon>
        <taxon>Spermatophyta</taxon>
        <taxon>Magnoliopsida</taxon>
        <taxon>eudicotyledons</taxon>
        <taxon>Gunneridae</taxon>
        <taxon>Pentapetalae</taxon>
        <taxon>rosids</taxon>
        <taxon>fabids</taxon>
        <taxon>Fabales</taxon>
        <taxon>Fabaceae</taxon>
        <taxon>Papilionoideae</taxon>
        <taxon>50 kb inversion clade</taxon>
        <taxon>NPAAA clade</taxon>
        <taxon>indigoferoid/millettioid clade</taxon>
        <taxon>Phaseoleae</taxon>
        <taxon>Glycine</taxon>
        <taxon>Glycine subgen. Soja</taxon>
    </lineage>
</organism>
<evidence type="ECO:0000313" key="3">
    <source>
        <dbReference type="EMBL" id="RZC16659.1"/>
    </source>
</evidence>